<keyword evidence="1" id="KW-0175">Coiled coil</keyword>
<organism evidence="3 4">
    <name type="scientific">Nesterenkonia aerolata</name>
    <dbReference type="NCBI Taxonomy" id="3074079"/>
    <lineage>
        <taxon>Bacteria</taxon>
        <taxon>Bacillati</taxon>
        <taxon>Actinomycetota</taxon>
        <taxon>Actinomycetes</taxon>
        <taxon>Micrococcales</taxon>
        <taxon>Micrococcaceae</taxon>
        <taxon>Nesterenkonia</taxon>
    </lineage>
</organism>
<dbReference type="Pfam" id="PF09754">
    <property type="entry name" value="PAC2"/>
    <property type="match status" value="1"/>
</dbReference>
<dbReference type="Gene3D" id="3.40.50.10900">
    <property type="entry name" value="PAC-like subunit"/>
    <property type="match status" value="1"/>
</dbReference>
<dbReference type="SUPFAM" id="SSF159659">
    <property type="entry name" value="Cgl1923-like"/>
    <property type="match status" value="1"/>
</dbReference>
<sequence length="416" mass="45480">MNDPMDLVDVEPDDPAHWQNQTTAESSASGDTQAEGDGPDDAGQSQADRGQADRGQASRADDEREAAEPHAEETAESAEAQDESLGSLERVLSGAVGPDRGDGEAPTLLVSLTGHTDAGTLSRQLSETLLGGLPHRRLAGFHTDEIFDFRSRRPRMTFTEGRFQDYQGPDLGLYELRDAMDRPFLLLTGDEPDFRWQQVIDAVVEMVDRLDVGLTVVVDSLGLPVPHTRPLGVTAHGTRDDLIEGISTWSPSAQLEAGIHQVLELRLQEAGRDVVGYSLHVPHYLASGRYPQVAVSALEYAGAAMEVMLPTDELRESARQVEQDIASQTADNAEIQALVERLERNFDQYASTTQRSLLVKDDDAVPDAEELGAAVEEFLRMRPMQSPEDTAAGSAGDPRQKQNERQDEEQDKGWGD</sequence>
<feature type="compositionally biased region" description="Polar residues" evidence="2">
    <location>
        <begin position="18"/>
        <end position="32"/>
    </location>
</feature>
<dbReference type="EMBL" id="JAVKGR010000005">
    <property type="protein sequence ID" value="MDR8019169.1"/>
    <property type="molecule type" value="Genomic_DNA"/>
</dbReference>
<feature type="compositionally biased region" description="Acidic residues" evidence="2">
    <location>
        <begin position="1"/>
        <end position="13"/>
    </location>
</feature>
<protein>
    <submittedName>
        <fullName evidence="3">PAC2 family protein</fullName>
    </submittedName>
</protein>
<feature type="region of interest" description="Disordered" evidence="2">
    <location>
        <begin position="1"/>
        <end position="85"/>
    </location>
</feature>
<evidence type="ECO:0000313" key="3">
    <source>
        <dbReference type="EMBL" id="MDR8019169.1"/>
    </source>
</evidence>
<evidence type="ECO:0000256" key="2">
    <source>
        <dbReference type="SAM" id="MobiDB-lite"/>
    </source>
</evidence>
<feature type="compositionally biased region" description="Basic and acidic residues" evidence="2">
    <location>
        <begin position="59"/>
        <end position="73"/>
    </location>
</feature>
<dbReference type="InterPro" id="IPR038389">
    <property type="entry name" value="PSMG2_sf"/>
</dbReference>
<dbReference type="RefSeq" id="WP_310548163.1">
    <property type="nucleotide sequence ID" value="NZ_JAVKGR010000005.1"/>
</dbReference>
<keyword evidence="4" id="KW-1185">Reference proteome</keyword>
<feature type="coiled-coil region" evidence="1">
    <location>
        <begin position="325"/>
        <end position="352"/>
    </location>
</feature>
<dbReference type="Gene3D" id="1.10.287.100">
    <property type="match status" value="1"/>
</dbReference>
<name>A0ABU2DRR5_9MICC</name>
<proteinExistence type="predicted"/>
<feature type="compositionally biased region" description="Basic and acidic residues" evidence="2">
    <location>
        <begin position="398"/>
        <end position="416"/>
    </location>
</feature>
<dbReference type="Proteomes" id="UP001251870">
    <property type="component" value="Unassembled WGS sequence"/>
</dbReference>
<evidence type="ECO:0000256" key="1">
    <source>
        <dbReference type="SAM" id="Coils"/>
    </source>
</evidence>
<dbReference type="InterPro" id="IPR019151">
    <property type="entry name" value="Proteasome_assmbl_chaperone_2"/>
</dbReference>
<reference evidence="3 4" key="1">
    <citation type="submission" date="2023-09" db="EMBL/GenBank/DDBJ databases">
        <title>Description of three actinobacteria isolated from air of manufacturing shop in a pharmaceutical factory.</title>
        <authorList>
            <person name="Zhang D.-F."/>
        </authorList>
    </citation>
    <scope>NUCLEOTIDE SEQUENCE [LARGE SCALE GENOMIC DNA]</scope>
    <source>
        <strain evidence="3 4">LY-0111</strain>
    </source>
</reference>
<evidence type="ECO:0000313" key="4">
    <source>
        <dbReference type="Proteomes" id="UP001251870"/>
    </source>
</evidence>
<comment type="caution">
    <text evidence="3">The sequence shown here is derived from an EMBL/GenBank/DDBJ whole genome shotgun (WGS) entry which is preliminary data.</text>
</comment>
<accession>A0ABU2DRR5</accession>
<feature type="region of interest" description="Disordered" evidence="2">
    <location>
        <begin position="379"/>
        <end position="416"/>
    </location>
</feature>
<gene>
    <name evidence="3" type="ORF">RIL96_06280</name>
</gene>